<dbReference type="Gene3D" id="1.10.150.170">
    <property type="entry name" value="Putative methyltransferase TM0872, insert domain"/>
    <property type="match status" value="1"/>
</dbReference>
<feature type="region of interest" description="Disordered" evidence="5">
    <location>
        <begin position="386"/>
        <end position="405"/>
    </location>
</feature>
<comment type="caution">
    <text evidence="6">The sequence shown here is derived from an EMBL/GenBank/DDBJ whole genome shotgun (WGS) entry which is preliminary data.</text>
</comment>
<evidence type="ECO:0000256" key="4">
    <source>
        <dbReference type="ARBA" id="ARBA00022691"/>
    </source>
</evidence>
<dbReference type="SUPFAM" id="SSF81799">
    <property type="entry name" value="Putative methyltransferase TM0872, insert domain"/>
    <property type="match status" value="1"/>
</dbReference>
<dbReference type="Pfam" id="PF01795">
    <property type="entry name" value="Methyltransf_5"/>
    <property type="match status" value="2"/>
</dbReference>
<evidence type="ECO:0000313" key="6">
    <source>
        <dbReference type="EMBL" id="KAJ4845850.1"/>
    </source>
</evidence>
<name>A0A9Q0JM91_9ROSI</name>
<feature type="compositionally biased region" description="Basic residues" evidence="5">
    <location>
        <begin position="64"/>
        <end position="75"/>
    </location>
</feature>
<dbReference type="FunFam" id="1.10.150.170:FF:000004">
    <property type="entry name" value="Ribosomal RNA small subunit methyltransferase H"/>
    <property type="match status" value="1"/>
</dbReference>
<dbReference type="GO" id="GO:0071424">
    <property type="term" value="F:rRNA (cytosine-N4-)-methyltransferase activity"/>
    <property type="evidence" value="ECO:0007669"/>
    <property type="project" value="TreeGrafter"/>
</dbReference>
<keyword evidence="2" id="KW-0489">Methyltransferase</keyword>
<comment type="similarity">
    <text evidence="1">Belongs to the methyltransferase superfamily. RsmH family.</text>
</comment>
<feature type="region of interest" description="Disordered" evidence="5">
    <location>
        <begin position="51"/>
        <end position="104"/>
    </location>
</feature>
<reference evidence="6" key="1">
    <citation type="submission" date="2022-02" db="EMBL/GenBank/DDBJ databases">
        <authorList>
            <person name="Henning P.M."/>
            <person name="McCubbin A.G."/>
            <person name="Shore J.S."/>
        </authorList>
    </citation>
    <scope>NUCLEOTIDE SEQUENCE</scope>
    <source>
        <strain evidence="6">F60SS</strain>
        <tissue evidence="6">Leaves</tissue>
    </source>
</reference>
<feature type="compositionally biased region" description="Basic and acidic residues" evidence="5">
    <location>
        <begin position="94"/>
        <end position="104"/>
    </location>
</feature>
<sequence>MAKRIMSSRLLSLRPISSSSSTLNNNPTRLLLLPSTTVSPNLLTFKTSTTAAAAATDDPTETKPKKKKKSSKKKAREAEAIKQQQVKEKRRTRSDKEYDDSHFPRLLEDNEDHVPVMLPEVLDVFASMSLRSFVDCTLGAAGHSSAVIKAHPELQCYVGMDVDPVAHAKAGPRLDDAISCANNPNLRAHLVLKNFRHLSSSIHDLHPGLSHSGVDAILMDLGMSSMQVNNPERGFSVIANGPLDMRMDPQASLTAQEILNSWPDSEVGRILRDYGEESNWYLLQNKIVQARLRGGLNSTSELRDLIENLTRRTRGGRQGWIKTATRVFQALRIAVNDELGTLEKSIHSCFTCLAPGGRLAIISFHSLEDRIVKQAFLNIIGRGDGDGEESSGYMEGSSKIRGDNGPKDAWIRQIVQGRNGTILTKRPVTPSEEEERLNRRSRSAKLRVIEKLR</sequence>
<evidence type="ECO:0000256" key="5">
    <source>
        <dbReference type="SAM" id="MobiDB-lite"/>
    </source>
</evidence>
<keyword evidence="4" id="KW-0949">S-adenosyl-L-methionine</keyword>
<evidence type="ECO:0000313" key="7">
    <source>
        <dbReference type="Proteomes" id="UP001141552"/>
    </source>
</evidence>
<keyword evidence="7" id="KW-1185">Reference proteome</keyword>
<dbReference type="Gene3D" id="3.40.50.150">
    <property type="entry name" value="Vaccinia Virus protein VP39"/>
    <property type="match status" value="1"/>
</dbReference>
<protein>
    <submittedName>
        <fullName evidence="6">Uncharacterized protein</fullName>
    </submittedName>
</protein>
<dbReference type="InterPro" id="IPR002903">
    <property type="entry name" value="RsmH"/>
</dbReference>
<dbReference type="SUPFAM" id="SSF53335">
    <property type="entry name" value="S-adenosyl-L-methionine-dependent methyltransferases"/>
    <property type="match status" value="1"/>
</dbReference>
<dbReference type="PANTHER" id="PTHR11265:SF0">
    <property type="entry name" value="12S RRNA N4-METHYLCYTIDINE METHYLTRANSFERASE"/>
    <property type="match status" value="1"/>
</dbReference>
<dbReference type="InterPro" id="IPR023397">
    <property type="entry name" value="SAM-dep_MeTrfase_MraW_recog"/>
</dbReference>
<dbReference type="OrthoDB" id="439808at2759"/>
<evidence type="ECO:0000256" key="1">
    <source>
        <dbReference type="ARBA" id="ARBA00010396"/>
    </source>
</evidence>
<dbReference type="AlphaFoldDB" id="A0A9Q0JM91"/>
<evidence type="ECO:0000256" key="3">
    <source>
        <dbReference type="ARBA" id="ARBA00022679"/>
    </source>
</evidence>
<dbReference type="EMBL" id="JAKUCV010001556">
    <property type="protein sequence ID" value="KAJ4845850.1"/>
    <property type="molecule type" value="Genomic_DNA"/>
</dbReference>
<dbReference type="NCBIfam" id="TIGR00006">
    <property type="entry name" value="16S rRNA (cytosine(1402)-N(4))-methyltransferase RsmH"/>
    <property type="match status" value="1"/>
</dbReference>
<accession>A0A9Q0JM91</accession>
<feature type="region of interest" description="Disordered" evidence="5">
    <location>
        <begin position="423"/>
        <end position="442"/>
    </location>
</feature>
<gene>
    <name evidence="6" type="ORF">Tsubulata_029344</name>
</gene>
<organism evidence="6 7">
    <name type="scientific">Turnera subulata</name>
    <dbReference type="NCBI Taxonomy" id="218843"/>
    <lineage>
        <taxon>Eukaryota</taxon>
        <taxon>Viridiplantae</taxon>
        <taxon>Streptophyta</taxon>
        <taxon>Embryophyta</taxon>
        <taxon>Tracheophyta</taxon>
        <taxon>Spermatophyta</taxon>
        <taxon>Magnoliopsida</taxon>
        <taxon>eudicotyledons</taxon>
        <taxon>Gunneridae</taxon>
        <taxon>Pentapetalae</taxon>
        <taxon>rosids</taxon>
        <taxon>fabids</taxon>
        <taxon>Malpighiales</taxon>
        <taxon>Passifloraceae</taxon>
        <taxon>Turnera</taxon>
    </lineage>
</organism>
<dbReference type="PANTHER" id="PTHR11265">
    <property type="entry name" value="S-ADENOSYL-METHYLTRANSFERASE MRAW"/>
    <property type="match status" value="1"/>
</dbReference>
<dbReference type="InterPro" id="IPR029063">
    <property type="entry name" value="SAM-dependent_MTases_sf"/>
</dbReference>
<dbReference type="HAMAP" id="MF_01007">
    <property type="entry name" value="16SrRNA_methyltr_H"/>
    <property type="match status" value="1"/>
</dbReference>
<evidence type="ECO:0000256" key="2">
    <source>
        <dbReference type="ARBA" id="ARBA00022603"/>
    </source>
</evidence>
<keyword evidence="3" id="KW-0808">Transferase</keyword>
<dbReference type="GO" id="GO:0070475">
    <property type="term" value="P:rRNA base methylation"/>
    <property type="evidence" value="ECO:0007669"/>
    <property type="project" value="TreeGrafter"/>
</dbReference>
<proteinExistence type="inferred from homology"/>
<dbReference type="Proteomes" id="UP001141552">
    <property type="component" value="Unassembled WGS sequence"/>
</dbReference>
<reference evidence="6" key="2">
    <citation type="journal article" date="2023" name="Plants (Basel)">
        <title>Annotation of the Turnera subulata (Passifloraceae) Draft Genome Reveals the S-Locus Evolved after the Divergence of Turneroideae from Passifloroideae in a Stepwise Manner.</title>
        <authorList>
            <person name="Henning P.M."/>
            <person name="Roalson E.H."/>
            <person name="Mir W."/>
            <person name="McCubbin A.G."/>
            <person name="Shore J.S."/>
        </authorList>
    </citation>
    <scope>NUCLEOTIDE SEQUENCE</scope>
    <source>
        <strain evidence="6">F60SS</strain>
    </source>
</reference>